<dbReference type="Proteomes" id="UP000218139">
    <property type="component" value="Unassembled WGS sequence"/>
</dbReference>
<organism evidence="2 6">
    <name type="scientific">Ligilactobacillus salivarius</name>
    <dbReference type="NCBI Taxonomy" id="1624"/>
    <lineage>
        <taxon>Bacteria</taxon>
        <taxon>Bacillati</taxon>
        <taxon>Bacillota</taxon>
        <taxon>Bacilli</taxon>
        <taxon>Lactobacillales</taxon>
        <taxon>Lactobacillaceae</taxon>
        <taxon>Ligilactobacillus</taxon>
    </lineage>
</organism>
<dbReference type="SUPFAM" id="SSF158622">
    <property type="entry name" value="YheA/YmcA-like"/>
    <property type="match status" value="1"/>
</dbReference>
<reference evidence="2 6" key="1">
    <citation type="journal article" date="2014" name="BMC Genomics">
        <title>Unusual genome complexity in Lactobacillus salivarius JCM1046.</title>
        <authorList>
            <person name="Raftis E.J."/>
            <person name="Forde B.M."/>
            <person name="Claesson M.J."/>
            <person name="O'Toole P.W."/>
        </authorList>
    </citation>
    <scope>NUCLEOTIDE SEQUENCE [LARGE SCALE GENOMIC DNA]</scope>
    <source>
        <strain evidence="2 6">JCM1046</strain>
    </source>
</reference>
<dbReference type="EMBL" id="CP020858">
    <property type="protein sequence ID" value="ARU19723.1"/>
    <property type="molecule type" value="Genomic_DNA"/>
</dbReference>
<reference evidence="5" key="4">
    <citation type="submission" date="2023-04" db="EMBL/GenBank/DDBJ databases">
        <title>Four porcine-derived lactic acid bacteria strains analyses and their evaluation as potential probiotics based on genomics.</title>
        <authorList>
            <person name="Niu D."/>
        </authorList>
    </citation>
    <scope>NUCLEOTIDE SEQUENCE</scope>
    <source>
        <strain evidence="5">ZSA5</strain>
    </source>
</reference>
<dbReference type="Proteomes" id="UP001231316">
    <property type="component" value="Chromosome"/>
</dbReference>
<comment type="similarity">
    <text evidence="1">Belongs to the UPF0342 family.</text>
</comment>
<protein>
    <recommendedName>
        <fullName evidence="1">UPF0342 protein A8C52_06910</fullName>
    </recommendedName>
</protein>
<dbReference type="EMBL" id="CP007646">
    <property type="protein sequence ID" value="AIR10203.1"/>
    <property type="molecule type" value="Genomic_DNA"/>
</dbReference>
<proteinExistence type="inferred from homology"/>
<evidence type="ECO:0000313" key="7">
    <source>
        <dbReference type="Proteomes" id="UP000195378"/>
    </source>
</evidence>
<dbReference type="Pfam" id="PF06133">
    <property type="entry name" value="Com_YlbF"/>
    <property type="match status" value="1"/>
</dbReference>
<dbReference type="RefSeq" id="WP_034983208.1">
    <property type="nucleotide sequence ID" value="NZ_CP007646.1"/>
</dbReference>
<dbReference type="Gene3D" id="1.20.1500.10">
    <property type="entry name" value="YheA/YmcA-like"/>
    <property type="match status" value="1"/>
</dbReference>
<dbReference type="InterPro" id="IPR023378">
    <property type="entry name" value="YheA/YmcA-like_dom_sf"/>
</dbReference>
<dbReference type="KEGG" id="lsj:LSJ_0505"/>
<dbReference type="Proteomes" id="UP000195378">
    <property type="component" value="Chromosome"/>
</dbReference>
<evidence type="ECO:0000313" key="6">
    <source>
        <dbReference type="Proteomes" id="UP000029488"/>
    </source>
</evidence>
<dbReference type="Proteomes" id="UP000029488">
    <property type="component" value="Chromosome"/>
</dbReference>
<dbReference type="InterPro" id="IPR010368">
    <property type="entry name" value="Com_YlbF"/>
</dbReference>
<dbReference type="EMBL" id="CP123971">
    <property type="protein sequence ID" value="WII29004.1"/>
    <property type="molecule type" value="Genomic_DNA"/>
</dbReference>
<accession>A0A089QEH8</accession>
<evidence type="ECO:0000313" key="2">
    <source>
        <dbReference type="EMBL" id="AIR10203.1"/>
    </source>
</evidence>
<reference evidence="4 8" key="2">
    <citation type="submission" date="2016-05" db="EMBL/GenBank/DDBJ databases">
        <authorList>
            <person name="Lee J.-Y."/>
            <person name="Kim E.B."/>
            <person name="Choi Y.-J."/>
        </authorList>
    </citation>
    <scope>NUCLEOTIDE SEQUENCE [LARGE SCALE GENOMIC DNA]</scope>
    <source>
        <strain evidence="4 8">KLA006</strain>
    </source>
</reference>
<evidence type="ECO:0000256" key="1">
    <source>
        <dbReference type="HAMAP-Rule" id="MF_01526"/>
    </source>
</evidence>
<gene>
    <name evidence="4" type="ORF">A8C52_06910</name>
    <name evidence="3" type="ORF">B7R82_06840</name>
    <name evidence="2" type="ORF">LSJ_0505</name>
    <name evidence="5" type="ORF">QFE45_02590</name>
</gene>
<reference evidence="3 7" key="3">
    <citation type="submission" date="2017-04" db="EMBL/GenBank/DDBJ databases">
        <title>Complete genome sequence of Lactobacillus salivarius ZLS006, a probiotic strain isolated from healthy piglet.</title>
        <authorList>
            <person name="Zhang D."/>
        </authorList>
    </citation>
    <scope>NUCLEOTIDE SEQUENCE [LARGE SCALE GENOMIC DNA]</scope>
    <source>
        <strain evidence="3 7">ZLS006</strain>
    </source>
</reference>
<dbReference type="HAMAP" id="MF_01526">
    <property type="entry name" value="UPF0342"/>
    <property type="match status" value="1"/>
</dbReference>
<sequence length="114" mass="13248">MINVYDTANQLEKDLRESQEYKDLQVIVAKVKADDATFAVYKKLREAQKTLQEQQMQGTLDEKVMKSLQEISQEASQYPLMMELMEKERAISVLIDDLNKIIFKPLSEVYDIEG</sequence>
<evidence type="ECO:0000313" key="5">
    <source>
        <dbReference type="EMBL" id="WII29004.1"/>
    </source>
</evidence>
<dbReference type="AlphaFoldDB" id="A0A089QEH8"/>
<evidence type="ECO:0000313" key="3">
    <source>
        <dbReference type="EMBL" id="ARU19723.1"/>
    </source>
</evidence>
<dbReference type="EMBL" id="LXZO01000083">
    <property type="protein sequence ID" value="PAY47020.1"/>
    <property type="molecule type" value="Genomic_DNA"/>
</dbReference>
<evidence type="ECO:0000313" key="8">
    <source>
        <dbReference type="Proteomes" id="UP000218139"/>
    </source>
</evidence>
<name>A0A089QEH8_9LACO</name>
<evidence type="ECO:0000313" key="4">
    <source>
        <dbReference type="EMBL" id="PAY47020.1"/>
    </source>
</evidence>